<dbReference type="Pfam" id="PF13380">
    <property type="entry name" value="CoA_binding_2"/>
    <property type="match status" value="1"/>
</dbReference>
<dbReference type="RefSeq" id="WP_244922211.1">
    <property type="nucleotide sequence ID" value="NZ_RBIG01000001.1"/>
</dbReference>
<dbReference type="SMART" id="SM00881">
    <property type="entry name" value="CoA_binding"/>
    <property type="match status" value="1"/>
</dbReference>
<evidence type="ECO:0000313" key="2">
    <source>
        <dbReference type="EMBL" id="RKQ73022.1"/>
    </source>
</evidence>
<comment type="caution">
    <text evidence="2">The sequence shown here is derived from an EMBL/GenBank/DDBJ whole genome shotgun (WGS) entry which is preliminary data.</text>
</comment>
<feature type="domain" description="CoA-binding" evidence="1">
    <location>
        <begin position="26"/>
        <end position="121"/>
    </location>
</feature>
<proteinExistence type="predicted"/>
<dbReference type="PANTHER" id="PTHR33303">
    <property type="entry name" value="CYTOPLASMIC PROTEIN-RELATED"/>
    <property type="match status" value="1"/>
</dbReference>
<dbReference type="SUPFAM" id="SSF51735">
    <property type="entry name" value="NAD(P)-binding Rossmann-fold domains"/>
    <property type="match status" value="1"/>
</dbReference>
<gene>
    <name evidence="2" type="ORF">BCL74_0792</name>
</gene>
<evidence type="ECO:0000313" key="3">
    <source>
        <dbReference type="Proteomes" id="UP000277424"/>
    </source>
</evidence>
<dbReference type="EMBL" id="RBIG01000001">
    <property type="protein sequence ID" value="RKQ73022.1"/>
    <property type="molecule type" value="Genomic_DNA"/>
</dbReference>
<accession>A0A420WQ87</accession>
<dbReference type="Gene3D" id="3.40.50.720">
    <property type="entry name" value="NAD(P)-binding Rossmann-like Domain"/>
    <property type="match status" value="1"/>
</dbReference>
<sequence>MFANAVKPSFEKGNHETYPDALIRRILREVKVIAMVGASPDWNRPSYFAMKYLQSKGYRVIPVNPKVAGDEILGEKVYASLADIPEKIDMVDVFRNSAAAGPITDEAIAIGAKVVWMQLGVRNDEAAARAEAAGMTVIMNRCPKIEYGRLNGELGWHGFNSGVISSKRRKLPEKA</sequence>
<protein>
    <recommendedName>
        <fullName evidence="1">CoA-binding domain-containing protein</fullName>
    </recommendedName>
</protein>
<name>A0A420WQ87_9PROT</name>
<dbReference type="InterPro" id="IPR036291">
    <property type="entry name" value="NAD(P)-bd_dom_sf"/>
</dbReference>
<organism evidence="2 3">
    <name type="scientific">Oceanibaculum indicum</name>
    <dbReference type="NCBI Taxonomy" id="526216"/>
    <lineage>
        <taxon>Bacteria</taxon>
        <taxon>Pseudomonadati</taxon>
        <taxon>Pseudomonadota</taxon>
        <taxon>Alphaproteobacteria</taxon>
        <taxon>Rhodospirillales</taxon>
        <taxon>Oceanibaculaceae</taxon>
        <taxon>Oceanibaculum</taxon>
    </lineage>
</organism>
<dbReference type="Proteomes" id="UP000277424">
    <property type="component" value="Unassembled WGS sequence"/>
</dbReference>
<evidence type="ECO:0000259" key="1">
    <source>
        <dbReference type="SMART" id="SM00881"/>
    </source>
</evidence>
<reference evidence="2 3" key="1">
    <citation type="submission" date="2018-10" db="EMBL/GenBank/DDBJ databases">
        <title>Comparative analysis of microorganisms from saline springs in Andes Mountain Range, Colombia.</title>
        <authorList>
            <person name="Rubin E."/>
        </authorList>
    </citation>
    <scope>NUCLEOTIDE SEQUENCE [LARGE SCALE GENOMIC DNA]</scope>
    <source>
        <strain evidence="2 3">USBA 36</strain>
    </source>
</reference>
<dbReference type="PANTHER" id="PTHR33303:SF2">
    <property type="entry name" value="COA-BINDING DOMAIN-CONTAINING PROTEIN"/>
    <property type="match status" value="1"/>
</dbReference>
<dbReference type="AlphaFoldDB" id="A0A420WQ87"/>
<dbReference type="InterPro" id="IPR003781">
    <property type="entry name" value="CoA-bd"/>
</dbReference>